<keyword evidence="2" id="KW-1185">Reference proteome</keyword>
<organism evidence="1 2">
    <name type="scientific">Canavalia gladiata</name>
    <name type="common">Sword bean</name>
    <name type="synonym">Dolichos gladiatus</name>
    <dbReference type="NCBI Taxonomy" id="3824"/>
    <lineage>
        <taxon>Eukaryota</taxon>
        <taxon>Viridiplantae</taxon>
        <taxon>Streptophyta</taxon>
        <taxon>Embryophyta</taxon>
        <taxon>Tracheophyta</taxon>
        <taxon>Spermatophyta</taxon>
        <taxon>Magnoliopsida</taxon>
        <taxon>eudicotyledons</taxon>
        <taxon>Gunneridae</taxon>
        <taxon>Pentapetalae</taxon>
        <taxon>rosids</taxon>
        <taxon>fabids</taxon>
        <taxon>Fabales</taxon>
        <taxon>Fabaceae</taxon>
        <taxon>Papilionoideae</taxon>
        <taxon>50 kb inversion clade</taxon>
        <taxon>NPAAA clade</taxon>
        <taxon>indigoferoid/millettioid clade</taxon>
        <taxon>Phaseoleae</taxon>
        <taxon>Canavalia</taxon>
    </lineage>
</organism>
<proteinExistence type="predicted"/>
<protein>
    <submittedName>
        <fullName evidence="1">Uncharacterized protein</fullName>
    </submittedName>
</protein>
<gene>
    <name evidence="1" type="ORF">VNO77_00527</name>
</gene>
<evidence type="ECO:0000313" key="2">
    <source>
        <dbReference type="Proteomes" id="UP001367508"/>
    </source>
</evidence>
<name>A0AAN9R9E2_CANGL</name>
<comment type="caution">
    <text evidence="1">The sequence shown here is derived from an EMBL/GenBank/DDBJ whole genome shotgun (WGS) entry which is preliminary data.</text>
</comment>
<dbReference type="Proteomes" id="UP001367508">
    <property type="component" value="Unassembled WGS sequence"/>
</dbReference>
<dbReference type="EMBL" id="JAYMYQ010000001">
    <property type="protein sequence ID" value="KAK7358593.1"/>
    <property type="molecule type" value="Genomic_DNA"/>
</dbReference>
<reference evidence="1 2" key="1">
    <citation type="submission" date="2024-01" db="EMBL/GenBank/DDBJ databases">
        <title>The genomes of 5 underutilized Papilionoideae crops provide insights into root nodulation and disease resistanc.</title>
        <authorList>
            <person name="Jiang F."/>
        </authorList>
    </citation>
    <scope>NUCLEOTIDE SEQUENCE [LARGE SCALE GENOMIC DNA]</scope>
    <source>
        <strain evidence="1">LVBAO_FW01</strain>
        <tissue evidence="1">Leaves</tissue>
    </source>
</reference>
<sequence>MEGDNALNGQSNKERAHVIDDGTFVWGKTGKTKKTQRTLLLSLSGESSEMVIKEFCGNTVPDSSYPKRTMFSSKAKLQGNDK</sequence>
<dbReference type="AlphaFoldDB" id="A0AAN9R9E2"/>
<accession>A0AAN9R9E2</accession>
<evidence type="ECO:0000313" key="1">
    <source>
        <dbReference type="EMBL" id="KAK7358593.1"/>
    </source>
</evidence>